<dbReference type="PANTHER" id="PTHR44051:SF2">
    <property type="entry name" value="HYPOTHETICAL GLUTATHIONE S-TRANSFERASE LIKE PROTEIN"/>
    <property type="match status" value="1"/>
</dbReference>
<dbReference type="PROSITE" id="PS50404">
    <property type="entry name" value="GST_NTER"/>
    <property type="match status" value="1"/>
</dbReference>
<accession>A0A840SH91</accession>
<dbReference type="InterPro" id="IPR036249">
    <property type="entry name" value="Thioredoxin-like_sf"/>
</dbReference>
<dbReference type="Gene3D" id="1.20.1050.10">
    <property type="match status" value="1"/>
</dbReference>
<dbReference type="AlphaFoldDB" id="A0A840SH91"/>
<dbReference type="Pfam" id="PF00043">
    <property type="entry name" value="GST_C"/>
    <property type="match status" value="1"/>
</dbReference>
<dbReference type="EC" id="2.5.1.18" evidence="2"/>
<dbReference type="PANTHER" id="PTHR44051">
    <property type="entry name" value="GLUTATHIONE S-TRANSFERASE-RELATED"/>
    <property type="match status" value="1"/>
</dbReference>
<dbReference type="SUPFAM" id="SSF52833">
    <property type="entry name" value="Thioredoxin-like"/>
    <property type="match status" value="1"/>
</dbReference>
<evidence type="ECO:0000313" key="3">
    <source>
        <dbReference type="Proteomes" id="UP000549457"/>
    </source>
</evidence>
<dbReference type="CDD" id="cd03056">
    <property type="entry name" value="GST_N_4"/>
    <property type="match status" value="1"/>
</dbReference>
<keyword evidence="3" id="KW-1185">Reference proteome</keyword>
<dbReference type="Gene3D" id="3.40.30.10">
    <property type="entry name" value="Glutaredoxin"/>
    <property type="match status" value="1"/>
</dbReference>
<dbReference type="InterPro" id="IPR004046">
    <property type="entry name" value="GST_C"/>
</dbReference>
<dbReference type="Proteomes" id="UP000549457">
    <property type="component" value="Unassembled WGS sequence"/>
</dbReference>
<protein>
    <submittedName>
        <fullName evidence="2">Glutathione S-transferase</fullName>
        <ecNumber evidence="2">2.5.1.18</ecNumber>
    </submittedName>
</protein>
<evidence type="ECO:0000313" key="2">
    <source>
        <dbReference type="EMBL" id="MBB5220294.1"/>
    </source>
</evidence>
<dbReference type="Pfam" id="PF13417">
    <property type="entry name" value="GST_N_3"/>
    <property type="match status" value="1"/>
</dbReference>
<organism evidence="2 3">
    <name type="scientific">Amaricoccus macauensis</name>
    <dbReference type="NCBI Taxonomy" id="57001"/>
    <lineage>
        <taxon>Bacteria</taxon>
        <taxon>Pseudomonadati</taxon>
        <taxon>Pseudomonadota</taxon>
        <taxon>Alphaproteobacteria</taxon>
        <taxon>Rhodobacterales</taxon>
        <taxon>Paracoccaceae</taxon>
        <taxon>Amaricoccus</taxon>
    </lineage>
</organism>
<dbReference type="EMBL" id="JACHFM010000001">
    <property type="protein sequence ID" value="MBB5220294.1"/>
    <property type="molecule type" value="Genomic_DNA"/>
</dbReference>
<sequence>MITLFDYALSGNCFKVRLLLNWLGLAHEVKPVDFYPGFEHRSDAFLTINPLGQLPVIEDDGEIIRDAQAILVHLAARYDPRGHWYPLDEPHRLGPIQTWLAFADALTATISAARQHDAMFFDLDIASARAGGHRLLRILDEHLWFAELEGHDWICPGDRPTVADIACFPYVALSEEGGISQADYPAVLRWVDRFTRLKGFQPMAGMLPLPLAGAAT</sequence>
<dbReference type="RefSeq" id="WP_184146270.1">
    <property type="nucleotide sequence ID" value="NZ_JACHFM010000001.1"/>
</dbReference>
<dbReference type="GO" id="GO:0004364">
    <property type="term" value="F:glutathione transferase activity"/>
    <property type="evidence" value="ECO:0007669"/>
    <property type="project" value="UniProtKB-EC"/>
</dbReference>
<evidence type="ECO:0000259" key="1">
    <source>
        <dbReference type="PROSITE" id="PS50404"/>
    </source>
</evidence>
<reference evidence="2 3" key="1">
    <citation type="submission" date="2020-08" db="EMBL/GenBank/DDBJ databases">
        <title>Genomic Encyclopedia of Type Strains, Phase IV (KMG-IV): sequencing the most valuable type-strain genomes for metagenomic binning, comparative biology and taxonomic classification.</title>
        <authorList>
            <person name="Goeker M."/>
        </authorList>
    </citation>
    <scope>NUCLEOTIDE SEQUENCE [LARGE SCALE GENOMIC DNA]</scope>
    <source>
        <strain evidence="2 3">DSM 101730</strain>
    </source>
</reference>
<proteinExistence type="predicted"/>
<dbReference type="SFLD" id="SFLDG00358">
    <property type="entry name" value="Main_(cytGST)"/>
    <property type="match status" value="1"/>
</dbReference>
<gene>
    <name evidence="2" type="ORF">HNP73_000215</name>
</gene>
<dbReference type="InterPro" id="IPR004045">
    <property type="entry name" value="Glutathione_S-Trfase_N"/>
</dbReference>
<dbReference type="InterPro" id="IPR036282">
    <property type="entry name" value="Glutathione-S-Trfase_C_sf"/>
</dbReference>
<feature type="domain" description="GST N-terminal" evidence="1">
    <location>
        <begin position="1"/>
        <end position="82"/>
    </location>
</feature>
<comment type="caution">
    <text evidence="2">The sequence shown here is derived from an EMBL/GenBank/DDBJ whole genome shotgun (WGS) entry which is preliminary data.</text>
</comment>
<keyword evidence="2" id="KW-0808">Transferase</keyword>
<dbReference type="SUPFAM" id="SSF47616">
    <property type="entry name" value="GST C-terminal domain-like"/>
    <property type="match status" value="1"/>
</dbReference>
<dbReference type="SFLD" id="SFLDS00019">
    <property type="entry name" value="Glutathione_Transferase_(cytos"/>
    <property type="match status" value="1"/>
</dbReference>
<dbReference type="InterPro" id="IPR040079">
    <property type="entry name" value="Glutathione_S-Trfase"/>
</dbReference>
<name>A0A840SH91_9RHOB</name>